<comment type="caution">
    <text evidence="2">The sequence shown here is derived from an EMBL/GenBank/DDBJ whole genome shotgun (WGS) entry which is preliminary data.</text>
</comment>
<evidence type="ECO:0000313" key="2">
    <source>
        <dbReference type="EMBL" id="GAA3192190.1"/>
    </source>
</evidence>
<name>A0ABP6PV24_9ACTN</name>
<sequence length="49" mass="5941">MASLIARIRRFINSPQGRQARTRAEQLARDPRTQQRIRGLRDRFARRRH</sequence>
<feature type="region of interest" description="Disordered" evidence="1">
    <location>
        <begin position="14"/>
        <end position="49"/>
    </location>
</feature>
<accession>A0ABP6PV24</accession>
<organism evidence="2 3">
    <name type="scientific">Actinocorallia longicatena</name>
    <dbReference type="NCBI Taxonomy" id="111803"/>
    <lineage>
        <taxon>Bacteria</taxon>
        <taxon>Bacillati</taxon>
        <taxon>Actinomycetota</taxon>
        <taxon>Actinomycetes</taxon>
        <taxon>Streptosporangiales</taxon>
        <taxon>Thermomonosporaceae</taxon>
        <taxon>Actinocorallia</taxon>
    </lineage>
</organism>
<gene>
    <name evidence="2" type="ORF">GCM10010468_00890</name>
</gene>
<evidence type="ECO:0000256" key="1">
    <source>
        <dbReference type="SAM" id="MobiDB-lite"/>
    </source>
</evidence>
<keyword evidence="3" id="KW-1185">Reference proteome</keyword>
<feature type="compositionally biased region" description="Basic and acidic residues" evidence="1">
    <location>
        <begin position="22"/>
        <end position="43"/>
    </location>
</feature>
<protein>
    <submittedName>
        <fullName evidence="2">Uncharacterized protein</fullName>
    </submittedName>
</protein>
<reference evidence="3" key="1">
    <citation type="journal article" date="2019" name="Int. J. Syst. Evol. Microbiol.">
        <title>The Global Catalogue of Microorganisms (GCM) 10K type strain sequencing project: providing services to taxonomists for standard genome sequencing and annotation.</title>
        <authorList>
            <consortium name="The Broad Institute Genomics Platform"/>
            <consortium name="The Broad Institute Genome Sequencing Center for Infectious Disease"/>
            <person name="Wu L."/>
            <person name="Ma J."/>
        </authorList>
    </citation>
    <scope>NUCLEOTIDE SEQUENCE [LARGE SCALE GENOMIC DNA]</scope>
    <source>
        <strain evidence="3">JCM 9377</strain>
    </source>
</reference>
<proteinExistence type="predicted"/>
<dbReference type="Proteomes" id="UP001501237">
    <property type="component" value="Unassembled WGS sequence"/>
</dbReference>
<dbReference type="EMBL" id="BAAAUV010000001">
    <property type="protein sequence ID" value="GAA3192190.1"/>
    <property type="molecule type" value="Genomic_DNA"/>
</dbReference>
<dbReference type="RefSeq" id="WP_344821082.1">
    <property type="nucleotide sequence ID" value="NZ_BAAAUV010000001.1"/>
</dbReference>
<evidence type="ECO:0000313" key="3">
    <source>
        <dbReference type="Proteomes" id="UP001501237"/>
    </source>
</evidence>